<dbReference type="InterPro" id="IPR011008">
    <property type="entry name" value="Dimeric_a/b-barrel"/>
</dbReference>
<evidence type="ECO:0000259" key="1">
    <source>
        <dbReference type="Pfam" id="PF07045"/>
    </source>
</evidence>
<gene>
    <name evidence="2" type="ORF">J2W31_004625</name>
</gene>
<proteinExistence type="predicted"/>
<feature type="domain" description="DUF1330" evidence="1">
    <location>
        <begin position="3"/>
        <end position="96"/>
    </location>
</feature>
<protein>
    <submittedName>
        <fullName evidence="2">Uncharacterized protein (DUF1330 family)</fullName>
    </submittedName>
</protein>
<accession>A0AAW8D2L7</accession>
<dbReference type="PANTHER" id="PTHR41521">
    <property type="match status" value="1"/>
</dbReference>
<comment type="caution">
    <text evidence="2">The sequence shown here is derived from an EMBL/GenBank/DDBJ whole genome shotgun (WGS) entry which is preliminary data.</text>
</comment>
<reference evidence="2" key="1">
    <citation type="submission" date="2023-07" db="EMBL/GenBank/DDBJ databases">
        <title>Sorghum-associated microbial communities from plants grown in Nebraska, USA.</title>
        <authorList>
            <person name="Schachtman D."/>
        </authorList>
    </citation>
    <scope>NUCLEOTIDE SEQUENCE</scope>
    <source>
        <strain evidence="2">DS3754</strain>
    </source>
</reference>
<name>A0AAW8D2L7_9BURK</name>
<dbReference type="Proteomes" id="UP001242045">
    <property type="component" value="Unassembled WGS sequence"/>
</dbReference>
<dbReference type="PANTHER" id="PTHR41521:SF4">
    <property type="entry name" value="BLR0684 PROTEIN"/>
    <property type="match status" value="1"/>
</dbReference>
<evidence type="ECO:0000313" key="2">
    <source>
        <dbReference type="EMBL" id="MDP9895500.1"/>
    </source>
</evidence>
<evidence type="ECO:0000313" key="3">
    <source>
        <dbReference type="Proteomes" id="UP001242045"/>
    </source>
</evidence>
<dbReference type="RefSeq" id="WP_307605963.1">
    <property type="nucleotide sequence ID" value="NZ_JAUSRD010000012.1"/>
</dbReference>
<dbReference type="EMBL" id="JAUSRD010000012">
    <property type="protein sequence ID" value="MDP9895500.1"/>
    <property type="molecule type" value="Genomic_DNA"/>
</dbReference>
<dbReference type="Pfam" id="PF07045">
    <property type="entry name" value="DUF1330"/>
    <property type="match status" value="1"/>
</dbReference>
<dbReference type="AlphaFoldDB" id="A0AAW8D2L7"/>
<organism evidence="2 3">
    <name type="scientific">Variovorax boronicumulans</name>
    <dbReference type="NCBI Taxonomy" id="436515"/>
    <lineage>
        <taxon>Bacteria</taxon>
        <taxon>Pseudomonadati</taxon>
        <taxon>Pseudomonadota</taxon>
        <taxon>Betaproteobacteria</taxon>
        <taxon>Burkholderiales</taxon>
        <taxon>Comamonadaceae</taxon>
        <taxon>Variovorax</taxon>
    </lineage>
</organism>
<dbReference type="SUPFAM" id="SSF54909">
    <property type="entry name" value="Dimeric alpha+beta barrel"/>
    <property type="match status" value="1"/>
</dbReference>
<dbReference type="InterPro" id="IPR010753">
    <property type="entry name" value="DUF1330"/>
</dbReference>
<dbReference type="Gene3D" id="3.30.70.100">
    <property type="match status" value="1"/>
</dbReference>
<sequence>MTSAYIIANVEVTNPEQYEDYKKWSTEAMKAHGAEVCARGGKVEVLEGDWAPQRIVILKFPSVEAAKKFNESPEYGKARTARQGAAIMRMIVVEGV</sequence>